<reference evidence="1 2" key="1">
    <citation type="submission" date="2017-08" db="EMBL/GenBank/DDBJ databases">
        <title>Complete genome sequence of Mucilaginibacter sp. strain BJC16-A31.</title>
        <authorList>
            <consortium name="Henan University of Science and Technology"/>
            <person name="You X."/>
        </authorList>
    </citation>
    <scope>NUCLEOTIDE SEQUENCE [LARGE SCALE GENOMIC DNA]</scope>
    <source>
        <strain evidence="1 2">BJC16-A31</strain>
    </source>
</reference>
<dbReference type="Proteomes" id="UP000215002">
    <property type="component" value="Chromosome"/>
</dbReference>
<proteinExistence type="predicted"/>
<dbReference type="KEGG" id="muc:MuYL_1899"/>
<evidence type="ECO:0000313" key="2">
    <source>
        <dbReference type="Proteomes" id="UP000215002"/>
    </source>
</evidence>
<accession>A0A223NV77</accession>
<keyword evidence="2" id="KW-1185">Reference proteome</keyword>
<organism evidence="1 2">
    <name type="scientific">Mucilaginibacter xinganensis</name>
    <dbReference type="NCBI Taxonomy" id="1234841"/>
    <lineage>
        <taxon>Bacteria</taxon>
        <taxon>Pseudomonadati</taxon>
        <taxon>Bacteroidota</taxon>
        <taxon>Sphingobacteriia</taxon>
        <taxon>Sphingobacteriales</taxon>
        <taxon>Sphingobacteriaceae</taxon>
        <taxon>Mucilaginibacter</taxon>
    </lineage>
</organism>
<sequence>MATLSVNIDNKKSEKAVKAMLDALDLSYSFTTDDEQVTQPPNKAEEVIYHKLRRALEQIILHQEGRLKLNNIDEVITELRK</sequence>
<dbReference type="RefSeq" id="WP_094570209.1">
    <property type="nucleotide sequence ID" value="NZ_CP022743.1"/>
</dbReference>
<protein>
    <submittedName>
        <fullName evidence="1">Uncharacterized protein</fullName>
    </submittedName>
</protein>
<gene>
    <name evidence="1" type="ORF">MuYL_1899</name>
</gene>
<dbReference type="EMBL" id="CP022743">
    <property type="protein sequence ID" value="ASU33795.1"/>
    <property type="molecule type" value="Genomic_DNA"/>
</dbReference>
<dbReference type="AlphaFoldDB" id="A0A223NV77"/>
<dbReference type="OrthoDB" id="798395at2"/>
<name>A0A223NV77_9SPHI</name>
<evidence type="ECO:0000313" key="1">
    <source>
        <dbReference type="EMBL" id="ASU33795.1"/>
    </source>
</evidence>